<accession>A0ABS4KF30</accession>
<organism evidence="2 3">
    <name type="scientific">Peptoniphilus stercorisuis</name>
    <dbReference type="NCBI Taxonomy" id="1436965"/>
    <lineage>
        <taxon>Bacteria</taxon>
        <taxon>Bacillati</taxon>
        <taxon>Bacillota</taxon>
        <taxon>Tissierellia</taxon>
        <taxon>Tissierellales</taxon>
        <taxon>Peptoniphilaceae</taxon>
        <taxon>Peptoniphilus</taxon>
    </lineage>
</organism>
<name>A0ABS4KF30_9FIRM</name>
<gene>
    <name evidence="2" type="ORF">J2Z71_001532</name>
</gene>
<evidence type="ECO:0000313" key="3">
    <source>
        <dbReference type="Proteomes" id="UP001519306"/>
    </source>
</evidence>
<proteinExistence type="predicted"/>
<keyword evidence="1" id="KW-1133">Transmembrane helix</keyword>
<sequence length="175" mass="20839">MERKKSIFLKIVIVLLIVLNVFWYFKSQEDTSFIEDYLNMYYSQVTFKEDTLLELQEEISDSQFNEDSSETKFSIYQKQYSKFLTNKLLNDFSNHGQIPNFDLINYGIKNNINDFNIKDLSIKKKEGSIYSIKYNLVIINDKEDEKILNYNQIYKLKKEQGILKIDYIGEEVGNK</sequence>
<keyword evidence="1" id="KW-0812">Transmembrane</keyword>
<evidence type="ECO:0000313" key="2">
    <source>
        <dbReference type="EMBL" id="MBP2025980.1"/>
    </source>
</evidence>
<evidence type="ECO:0008006" key="4">
    <source>
        <dbReference type="Google" id="ProtNLM"/>
    </source>
</evidence>
<reference evidence="2 3" key="1">
    <citation type="submission" date="2021-03" db="EMBL/GenBank/DDBJ databases">
        <title>Genomic Encyclopedia of Type Strains, Phase IV (KMG-IV): sequencing the most valuable type-strain genomes for metagenomic binning, comparative biology and taxonomic classification.</title>
        <authorList>
            <person name="Goeker M."/>
        </authorList>
    </citation>
    <scope>NUCLEOTIDE SEQUENCE [LARGE SCALE GENOMIC DNA]</scope>
    <source>
        <strain evidence="2 3">DSM 27563</strain>
    </source>
</reference>
<keyword evidence="3" id="KW-1185">Reference proteome</keyword>
<evidence type="ECO:0000256" key="1">
    <source>
        <dbReference type="SAM" id="Phobius"/>
    </source>
</evidence>
<dbReference type="RefSeq" id="WP_210061762.1">
    <property type="nucleotide sequence ID" value="NZ_JAGGLJ010000017.1"/>
</dbReference>
<dbReference type="Proteomes" id="UP001519306">
    <property type="component" value="Unassembled WGS sequence"/>
</dbReference>
<protein>
    <recommendedName>
        <fullName evidence="4">Conjugative transposon protein TcpC</fullName>
    </recommendedName>
</protein>
<comment type="caution">
    <text evidence="2">The sequence shown here is derived from an EMBL/GenBank/DDBJ whole genome shotgun (WGS) entry which is preliminary data.</text>
</comment>
<keyword evidence="1" id="KW-0472">Membrane</keyword>
<dbReference type="EMBL" id="JAGGLJ010000017">
    <property type="protein sequence ID" value="MBP2025980.1"/>
    <property type="molecule type" value="Genomic_DNA"/>
</dbReference>
<feature type="transmembrane region" description="Helical" evidence="1">
    <location>
        <begin position="7"/>
        <end position="25"/>
    </location>
</feature>